<evidence type="ECO:0000313" key="6">
    <source>
        <dbReference type="Proteomes" id="UP000182190"/>
    </source>
</evidence>
<name>A0A7Z9E281_9CYAN</name>
<dbReference type="EMBL" id="CZCS02000162">
    <property type="protein sequence ID" value="VXD16590.1"/>
    <property type="molecule type" value="Genomic_DNA"/>
</dbReference>
<dbReference type="AlphaFoldDB" id="A0A7Z9E281"/>
<reference evidence="4 6" key="1">
    <citation type="submission" date="2019-10" db="EMBL/GenBank/DDBJ databases">
        <authorList>
            <consortium name="Genoscope - CEA"/>
            <person name="William W."/>
        </authorList>
    </citation>
    <scope>NUCLEOTIDE SEQUENCE [LARGE SCALE GENOMIC DNA]</scope>
    <source>
        <strain evidence="4">BBR_PRJEB10994</strain>
    </source>
</reference>
<feature type="domain" description="Transposase DDE" evidence="1">
    <location>
        <begin position="111"/>
        <end position="265"/>
    </location>
</feature>
<accession>A0A7Z9E281</accession>
<sequence length="299" mass="34627">MDHRASHLDITKVFCDLDDFCQVFEPLLAQMLLPEVVGQSRPKTRLTLSEIMTILIGFHGSRYRTFKDFYRLQVMAYWSKAMPNLVSYNRFVELMSYALLALCCYFEYCCKGEVTGTSFIDSTALKVCHENRANSHKVFAGLAEWGKSSIGFYFGFKLHLIINDYGEILNFQVTPANVDDRKVVPELTEGIVGKIFGDKGYISEKLFKQLHEKGLQLITRLKKNMKNKLMLWSDKMKLRKRGIIESVNDQLKNLCQIEHTRHRSVGNFMVNLVAGMIAYTYQPEKPSLYEIKQPVYHFE</sequence>
<evidence type="ECO:0000313" key="4">
    <source>
        <dbReference type="EMBL" id="VXD22242.1"/>
    </source>
</evidence>
<protein>
    <recommendedName>
        <fullName evidence="1">Transposase DDE domain-containing protein</fullName>
    </recommendedName>
</protein>
<dbReference type="OrthoDB" id="419419at2"/>
<evidence type="ECO:0000259" key="1">
    <source>
        <dbReference type="Pfam" id="PF13612"/>
    </source>
</evidence>
<dbReference type="Pfam" id="PF13612">
    <property type="entry name" value="DDE_Tnp_1_3"/>
    <property type="match status" value="1"/>
</dbReference>
<gene>
    <name evidence="2" type="ORF">PL9631_2440001</name>
    <name evidence="3" type="ORF">PL9631_410082</name>
    <name evidence="4" type="ORF">PL9631_650010</name>
    <name evidence="5" type="ORF">PL9631_940070</name>
</gene>
<comment type="caution">
    <text evidence="4">The sequence shown here is derived from an EMBL/GenBank/DDBJ whole genome shotgun (WGS) entry which is preliminary data.</text>
</comment>
<dbReference type="NCBIfam" id="NF033520">
    <property type="entry name" value="transpos_IS982"/>
    <property type="match status" value="1"/>
</dbReference>
<dbReference type="EMBL" id="CZCS02000181">
    <property type="protein sequence ID" value="VXD18888.1"/>
    <property type="molecule type" value="Genomic_DNA"/>
</dbReference>
<dbReference type="RefSeq" id="WP_083617988.1">
    <property type="nucleotide sequence ID" value="NZ_LR735002.1"/>
</dbReference>
<proteinExistence type="predicted"/>
<dbReference type="Proteomes" id="UP000182190">
    <property type="component" value="Unassembled WGS sequence"/>
</dbReference>
<evidence type="ECO:0000313" key="2">
    <source>
        <dbReference type="EMBL" id="VXD16590.1"/>
    </source>
</evidence>
<dbReference type="EMBL" id="CZCS02000239">
    <property type="protein sequence ID" value="VXD25268.1"/>
    <property type="molecule type" value="Genomic_DNA"/>
</dbReference>
<dbReference type="InterPro" id="IPR025668">
    <property type="entry name" value="Tnp_DDE_dom"/>
</dbReference>
<evidence type="ECO:0000313" key="5">
    <source>
        <dbReference type="EMBL" id="VXD25268.1"/>
    </source>
</evidence>
<organism evidence="4 6">
    <name type="scientific">Planktothrix paucivesiculata PCC 9631</name>
    <dbReference type="NCBI Taxonomy" id="671071"/>
    <lineage>
        <taxon>Bacteria</taxon>
        <taxon>Bacillati</taxon>
        <taxon>Cyanobacteriota</taxon>
        <taxon>Cyanophyceae</taxon>
        <taxon>Oscillatoriophycideae</taxon>
        <taxon>Oscillatoriales</taxon>
        <taxon>Microcoleaceae</taxon>
        <taxon>Planktothrix</taxon>
    </lineage>
</organism>
<dbReference type="EMBL" id="CZCS02000207">
    <property type="protein sequence ID" value="VXD22242.1"/>
    <property type="molecule type" value="Genomic_DNA"/>
</dbReference>
<keyword evidence="6" id="KW-1185">Reference proteome</keyword>
<evidence type="ECO:0000313" key="3">
    <source>
        <dbReference type="EMBL" id="VXD18888.1"/>
    </source>
</evidence>